<proteinExistence type="predicted"/>
<dbReference type="Proteomes" id="UP001500212">
    <property type="component" value="Unassembled WGS sequence"/>
</dbReference>
<organism evidence="1 2">
    <name type="scientific">Actinoallomurus liliacearum</name>
    <dbReference type="NCBI Taxonomy" id="1080073"/>
    <lineage>
        <taxon>Bacteria</taxon>
        <taxon>Bacillati</taxon>
        <taxon>Actinomycetota</taxon>
        <taxon>Actinomycetes</taxon>
        <taxon>Streptosporangiales</taxon>
        <taxon>Thermomonosporaceae</taxon>
        <taxon>Actinoallomurus</taxon>
    </lineage>
</organism>
<accession>A0ABP8TR72</accession>
<protein>
    <submittedName>
        <fullName evidence="1">Uncharacterized protein</fullName>
    </submittedName>
</protein>
<keyword evidence="2" id="KW-1185">Reference proteome</keyword>
<gene>
    <name evidence="1" type="ORF">GCM10023195_54260</name>
</gene>
<reference evidence="2" key="1">
    <citation type="journal article" date="2019" name="Int. J. Syst. Evol. Microbiol.">
        <title>The Global Catalogue of Microorganisms (GCM) 10K type strain sequencing project: providing services to taxonomists for standard genome sequencing and annotation.</title>
        <authorList>
            <consortium name="The Broad Institute Genomics Platform"/>
            <consortium name="The Broad Institute Genome Sequencing Center for Infectious Disease"/>
            <person name="Wu L."/>
            <person name="Ma J."/>
        </authorList>
    </citation>
    <scope>NUCLEOTIDE SEQUENCE [LARGE SCALE GENOMIC DNA]</scope>
    <source>
        <strain evidence="2">JCM 17938</strain>
    </source>
</reference>
<dbReference type="EMBL" id="BAABHJ010000020">
    <property type="protein sequence ID" value="GAA4612621.1"/>
    <property type="molecule type" value="Genomic_DNA"/>
</dbReference>
<comment type="caution">
    <text evidence="1">The sequence shown here is derived from an EMBL/GenBank/DDBJ whole genome shotgun (WGS) entry which is preliminary data.</text>
</comment>
<dbReference type="RefSeq" id="WP_345360277.1">
    <property type="nucleotide sequence ID" value="NZ_BAABHJ010000020.1"/>
</dbReference>
<name>A0ABP8TR72_9ACTN</name>
<evidence type="ECO:0000313" key="2">
    <source>
        <dbReference type="Proteomes" id="UP001500212"/>
    </source>
</evidence>
<evidence type="ECO:0000313" key="1">
    <source>
        <dbReference type="EMBL" id="GAA4612621.1"/>
    </source>
</evidence>
<sequence>MQEAIYSDGQGGHVERDVQLVKDFVAAVPGFEDLYDAHVFNEGGVLSIVFFWEVVRETVSSFLGGDETDWRVTLRFLEEQLRLDVREVNQVVASFLFYLPWPHQPGYGLVDHLGPSMRAKFATIRPAG</sequence>